<accession>A0A9E7MZ39</accession>
<sequence>MLAATYVNIKRIIVRPLLLAVIASGIAGSLLVAFSSSSIEHGTFAVFLGILLWGHKDLMFDKSNLMNKILALLSVLNFILFVLVLLSSAKF</sequence>
<evidence type="ECO:0000256" key="1">
    <source>
        <dbReference type="SAM" id="Phobius"/>
    </source>
</evidence>
<keyword evidence="1" id="KW-0812">Transmembrane</keyword>
<dbReference type="KEGG" id="tagg:NF865_04970"/>
<protein>
    <submittedName>
        <fullName evidence="2">Uncharacterized protein</fullName>
    </submittedName>
</protein>
<feature type="transmembrane region" description="Helical" evidence="1">
    <location>
        <begin position="70"/>
        <end position="89"/>
    </location>
</feature>
<evidence type="ECO:0000313" key="2">
    <source>
        <dbReference type="EMBL" id="USS41518.1"/>
    </source>
</evidence>
<reference evidence="2" key="1">
    <citation type="journal article" date="1998" name="Int. J. Syst. Bacteriol. 48 Pt">
        <title>Thermococcus guaymasensis sp. nov. and Thermococcus aggregans sp. nov., two novel thermophilic archaea isolated from the Guaymas Basin hydrothermal vent site.</title>
        <authorList>
            <person name="Canganella F."/>
            <person name="Jones W.J."/>
            <person name="Gambacorta A."/>
            <person name="Antranikian G."/>
        </authorList>
    </citation>
    <scope>NUCLEOTIDE SEQUENCE</scope>
    <source>
        <strain evidence="2">TY</strain>
    </source>
</reference>
<proteinExistence type="predicted"/>
<keyword evidence="1" id="KW-0472">Membrane</keyword>
<organism evidence="2 3">
    <name type="scientific">Thermococcus aggregans</name>
    <dbReference type="NCBI Taxonomy" id="110163"/>
    <lineage>
        <taxon>Archaea</taxon>
        <taxon>Methanobacteriati</taxon>
        <taxon>Methanobacteriota</taxon>
        <taxon>Thermococci</taxon>
        <taxon>Thermococcales</taxon>
        <taxon>Thermococcaceae</taxon>
        <taxon>Thermococcus</taxon>
    </lineage>
</organism>
<name>A0A9E7MZ39_THEAG</name>
<feature type="transmembrane region" description="Helical" evidence="1">
    <location>
        <begin position="12"/>
        <end position="35"/>
    </location>
</feature>
<keyword evidence="3" id="KW-1185">Reference proteome</keyword>
<dbReference type="RefSeq" id="WP_253305458.1">
    <property type="nucleotide sequence ID" value="NZ_CP099582.1"/>
</dbReference>
<dbReference type="Proteomes" id="UP001055732">
    <property type="component" value="Chromosome"/>
</dbReference>
<gene>
    <name evidence="2" type="ORF">NF865_04970</name>
</gene>
<evidence type="ECO:0000313" key="3">
    <source>
        <dbReference type="Proteomes" id="UP001055732"/>
    </source>
</evidence>
<reference evidence="2" key="2">
    <citation type="submission" date="2022-06" db="EMBL/GenBank/DDBJ databases">
        <authorList>
            <person name="Park Y.-J."/>
        </authorList>
    </citation>
    <scope>NUCLEOTIDE SEQUENCE</scope>
    <source>
        <strain evidence="2">TY</strain>
    </source>
</reference>
<keyword evidence="1" id="KW-1133">Transmembrane helix</keyword>
<dbReference type="AlphaFoldDB" id="A0A9E7MZ39"/>
<dbReference type="EMBL" id="CP099582">
    <property type="protein sequence ID" value="USS41518.1"/>
    <property type="molecule type" value="Genomic_DNA"/>
</dbReference>